<feature type="transmembrane region" description="Helical" evidence="1">
    <location>
        <begin position="244"/>
        <end position="267"/>
    </location>
</feature>
<organism evidence="2 3">
    <name type="scientific">Apatococcus fuscideae</name>
    <dbReference type="NCBI Taxonomy" id="2026836"/>
    <lineage>
        <taxon>Eukaryota</taxon>
        <taxon>Viridiplantae</taxon>
        <taxon>Chlorophyta</taxon>
        <taxon>core chlorophytes</taxon>
        <taxon>Trebouxiophyceae</taxon>
        <taxon>Chlorellales</taxon>
        <taxon>Chlorellaceae</taxon>
        <taxon>Apatococcus</taxon>
    </lineage>
</organism>
<dbReference type="Pfam" id="PF02353">
    <property type="entry name" value="CMAS"/>
    <property type="match status" value="1"/>
</dbReference>
<feature type="transmembrane region" description="Helical" evidence="1">
    <location>
        <begin position="421"/>
        <end position="443"/>
    </location>
</feature>
<dbReference type="CDD" id="cd02440">
    <property type="entry name" value="AdoMet_MTases"/>
    <property type="match status" value="1"/>
</dbReference>
<feature type="transmembrane region" description="Helical" evidence="1">
    <location>
        <begin position="327"/>
        <end position="348"/>
    </location>
</feature>
<evidence type="ECO:0000313" key="3">
    <source>
        <dbReference type="Proteomes" id="UP001485043"/>
    </source>
</evidence>
<dbReference type="SUPFAM" id="SSF53335">
    <property type="entry name" value="S-adenosyl-L-methionine-dependent methyltransferases"/>
    <property type="match status" value="1"/>
</dbReference>
<dbReference type="PANTHER" id="PTHR43667">
    <property type="entry name" value="CYCLOPROPANE-FATTY-ACYL-PHOSPHOLIPID SYNTHASE"/>
    <property type="match status" value="1"/>
</dbReference>
<feature type="transmembrane region" description="Helical" evidence="1">
    <location>
        <begin position="288"/>
        <end position="307"/>
    </location>
</feature>
<feature type="transmembrane region" description="Helical" evidence="1">
    <location>
        <begin position="449"/>
        <end position="466"/>
    </location>
</feature>
<feature type="transmembrane region" description="Helical" evidence="1">
    <location>
        <begin position="355"/>
        <end position="374"/>
    </location>
</feature>
<keyword evidence="1" id="KW-0812">Transmembrane</keyword>
<dbReference type="AlphaFoldDB" id="A0AAW1T3R6"/>
<dbReference type="InterPro" id="IPR029063">
    <property type="entry name" value="SAM-dependent_MTases_sf"/>
</dbReference>
<dbReference type="Gene3D" id="3.40.50.150">
    <property type="entry name" value="Vaccinia Virus protein VP39"/>
    <property type="match status" value="1"/>
</dbReference>
<reference evidence="2 3" key="1">
    <citation type="journal article" date="2024" name="Nat. Commun.">
        <title>Phylogenomics reveals the evolutionary origins of lichenization in chlorophyte algae.</title>
        <authorList>
            <person name="Puginier C."/>
            <person name="Libourel C."/>
            <person name="Otte J."/>
            <person name="Skaloud P."/>
            <person name="Haon M."/>
            <person name="Grisel S."/>
            <person name="Petersen M."/>
            <person name="Berrin J.G."/>
            <person name="Delaux P.M."/>
            <person name="Dal Grande F."/>
            <person name="Keller J."/>
        </authorList>
    </citation>
    <scope>NUCLEOTIDE SEQUENCE [LARGE SCALE GENOMIC DNA]</scope>
    <source>
        <strain evidence="2 3">SAG 2523</strain>
    </source>
</reference>
<dbReference type="PANTHER" id="PTHR43667:SF2">
    <property type="entry name" value="FATTY ACID C-METHYL TRANSFERASE"/>
    <property type="match status" value="1"/>
</dbReference>
<evidence type="ECO:0000256" key="1">
    <source>
        <dbReference type="SAM" id="Phobius"/>
    </source>
</evidence>
<comment type="caution">
    <text evidence="2">The sequence shown here is derived from an EMBL/GenBank/DDBJ whole genome shotgun (WGS) entry which is preliminary data.</text>
</comment>
<dbReference type="EMBL" id="JALJOV010000478">
    <property type="protein sequence ID" value="KAK9863386.1"/>
    <property type="molecule type" value="Genomic_DNA"/>
</dbReference>
<name>A0AAW1T3R6_9CHLO</name>
<protein>
    <submittedName>
        <fullName evidence="2">Uncharacterized protein</fullName>
    </submittedName>
</protein>
<accession>A0AAW1T3R6</accession>
<dbReference type="InterPro" id="IPR050723">
    <property type="entry name" value="CFA/CMAS"/>
</dbReference>
<dbReference type="Proteomes" id="UP001485043">
    <property type="component" value="Unassembled WGS sequence"/>
</dbReference>
<proteinExistence type="predicted"/>
<feature type="transmembrane region" description="Helical" evidence="1">
    <location>
        <begin position="380"/>
        <end position="401"/>
    </location>
</feature>
<sequence>MRVTGLTLSKQQLEEASERVEQAGLSSRITLLFCDYRHLSLADSFDKVVSCEMIEAVGHENLPAYFHAIGRALRPGGKAAIQAICTPDDRYDAYCRSSDFIREHIFPGGHLPCVGAMVDAAVGSGLSLSGLKDIGPHYATTLRAWRQAWEARKGDALALGYDATFWRKYRFYFAYCEAGFDAHYIHNFQVTWTKTEATSKEMDLQPHAEQQAPDNTRIDPSLQGQIVQSVYFFLAGVVVSKRHLLLLGPAACFLFGVLRMGLAWIASRCLPSFRVMSPEAKAWWSADLVHLLFGLMAAVAAVSYLVASGGRALDLDWRAEEAGLKVAADAIVCISAGFCAFFLWTIILHRLYKQSPLSLLHFTILLSWTTAAAFKSEHTPFLACLLISQLHSSFCILNRLLGLLQSRRPQLQRNLQRLQLITLPICCLIPQSAALSSILLHRASFRHQAYFYFAVAGMLWMLLMSCRKLRHLTPLPTMTPTLRHHAH</sequence>
<keyword evidence="1" id="KW-0472">Membrane</keyword>
<keyword evidence="1" id="KW-1133">Transmembrane helix</keyword>
<keyword evidence="3" id="KW-1185">Reference proteome</keyword>
<evidence type="ECO:0000313" key="2">
    <source>
        <dbReference type="EMBL" id="KAK9863386.1"/>
    </source>
</evidence>
<gene>
    <name evidence="2" type="ORF">WJX84_002368</name>
</gene>